<accession>A0A2S9J4R1</accession>
<feature type="domain" description="TonB-dependent receptor plug" evidence="9">
    <location>
        <begin position="207"/>
        <end position="313"/>
    </location>
</feature>
<dbReference type="Gene3D" id="2.60.40.1120">
    <property type="entry name" value="Carboxypeptidase-like, regulatory domain"/>
    <property type="match status" value="1"/>
</dbReference>
<dbReference type="InterPro" id="IPR023997">
    <property type="entry name" value="TonB-dep_OMP_SusC/RagA_CS"/>
</dbReference>
<evidence type="ECO:0000256" key="5">
    <source>
        <dbReference type="ARBA" id="ARBA00023136"/>
    </source>
</evidence>
<evidence type="ECO:0000256" key="1">
    <source>
        <dbReference type="ARBA" id="ARBA00004571"/>
    </source>
</evidence>
<dbReference type="NCBIfam" id="TIGR04057">
    <property type="entry name" value="SusC_RagA_signa"/>
    <property type="match status" value="1"/>
</dbReference>
<keyword evidence="8" id="KW-0732">Signal</keyword>
<dbReference type="InterPro" id="IPR008969">
    <property type="entry name" value="CarboxyPept-like_regulatory"/>
</dbReference>
<dbReference type="AlphaFoldDB" id="A0A2S9J4R1"/>
<keyword evidence="6 7" id="KW-0998">Cell outer membrane</keyword>
<sequence length="1114" mass="124207">MKLIVFLILIFTLQASADASAQRVSISVKNQPLKIVLKELRKQSGYSFIYGDQDLKRAKHITLQVNGKEILEILPALFKDQPLNYSVNGKIISIKPKPLPQRTEGLTQNIGLLQQHSIVGRVTDEKGNILEGVTVRVKGTNVATTTDPNGNYEIRIPDGADTLTYSIMGFEPFAWHINEQTVVNVSLKTIISNLDEVVVIGYGVTKKSDLTGAVVRADLTAMQNSPNVNIGQALKGVVPGLNVGTTSKAGDAPSITIRGRNTISGTTAPLIVLDGIIFRGSLTDINPSDIESVDILKDASSAAVYGSQASNGVMMITTKTAQTLSKPIIQYSGNLSAQQLMNSKLKPLGREGYLAQLANADLPNSRTGTDLLEKNPEWNPAFFRESVASGYLAGTEVDWMDLMSVNTPYIQNHNASVQGKNELASYFLSFGYTDQQNLIINDKYKRHNVRVNIDAKITDWLKIGSQSFFTSSDVSGENPSFYEIWRIGPLSSPYNADGNLIDMLDIGSTNPLLVAGNPNEDVRYNLTGNFYSDLKIPFIKGLSYRLNYSRNLTWRKYFSFDPYVNGMLGAGSKNYDSEYAWTLDNILSYQRNFGLHAVNATMVYGSEKRGFDFTDALAKNFTNQTLGYNYLQAGQGDQNEIRSGAWEEASLYAMARVGYTYNSRYILTATIRRDGFSGFGKNYKIGHFPSVAMAWQIGEERFIKDNLGWIDNLKIRTSYGSSGNRTGGRYATLARMSTEIPFKGGYGRQPGGYLYGDGATPELTQAVSTMSNHDLRWESTTSLNIGLDFSLLDGRLFGSYDHYRSNTQNLLYELPIPNMNGLFPDGNGVASVTANIGKLRNVGHEFSISGLPIRNDAFEWQIGVNFSRNRNKVVSILGLDTDNDGREDDLVSAGIFMNQPLGVVYDYNIIGMWQIDDYNNGVIPNNFTYGTYKIEDIDNDGSYTPDKDRRILGYTDPDFYFSIQQAFRYRAFELRVFINSVQGGSQYYYGRPASAQPDPNQMKNYAYFDYDYWTPENPDAKYRQLGFMTSFLGPSFSPYVQRSFVRLQDLSLSYRLPKSLLNKIGVHNFRVFASGTNLLTITKWEGWDPEANQGFDFPNYPTLKSFTAGLNFDF</sequence>
<dbReference type="InterPro" id="IPR036942">
    <property type="entry name" value="Beta-barrel_TonB_sf"/>
</dbReference>
<keyword evidence="5 7" id="KW-0472">Membrane</keyword>
<evidence type="ECO:0000256" key="7">
    <source>
        <dbReference type="PROSITE-ProRule" id="PRU01360"/>
    </source>
</evidence>
<keyword evidence="4 7" id="KW-0812">Transmembrane</keyword>
<dbReference type="NCBIfam" id="TIGR04056">
    <property type="entry name" value="OMP_RagA_SusC"/>
    <property type="match status" value="1"/>
</dbReference>
<dbReference type="InterPro" id="IPR012910">
    <property type="entry name" value="Plug_dom"/>
</dbReference>
<protein>
    <submittedName>
        <fullName evidence="10">SusC/RagA family TonB-linked outer membrane protein</fullName>
    </submittedName>
</protein>
<dbReference type="Gene3D" id="2.40.170.20">
    <property type="entry name" value="TonB-dependent receptor, beta-barrel domain"/>
    <property type="match status" value="1"/>
</dbReference>
<feature type="signal peptide" evidence="8">
    <location>
        <begin position="1"/>
        <end position="17"/>
    </location>
</feature>
<comment type="similarity">
    <text evidence="7">Belongs to the TonB-dependent receptor family.</text>
</comment>
<evidence type="ECO:0000256" key="4">
    <source>
        <dbReference type="ARBA" id="ARBA00022692"/>
    </source>
</evidence>
<evidence type="ECO:0000256" key="3">
    <source>
        <dbReference type="ARBA" id="ARBA00022452"/>
    </source>
</evidence>
<evidence type="ECO:0000256" key="8">
    <source>
        <dbReference type="SAM" id="SignalP"/>
    </source>
</evidence>
<dbReference type="Pfam" id="PF13715">
    <property type="entry name" value="CarbopepD_reg_2"/>
    <property type="match status" value="1"/>
</dbReference>
<organism evidence="10 11">
    <name type="scientific">Sphingobacterium haloxyli</name>
    <dbReference type="NCBI Taxonomy" id="2100533"/>
    <lineage>
        <taxon>Bacteria</taxon>
        <taxon>Pseudomonadati</taxon>
        <taxon>Bacteroidota</taxon>
        <taxon>Sphingobacteriia</taxon>
        <taxon>Sphingobacteriales</taxon>
        <taxon>Sphingobacteriaceae</taxon>
        <taxon>Sphingobacterium</taxon>
    </lineage>
</organism>
<keyword evidence="11" id="KW-1185">Reference proteome</keyword>
<dbReference type="InterPro" id="IPR039426">
    <property type="entry name" value="TonB-dep_rcpt-like"/>
</dbReference>
<evidence type="ECO:0000256" key="6">
    <source>
        <dbReference type="ARBA" id="ARBA00023237"/>
    </source>
</evidence>
<reference evidence="10 11" key="1">
    <citation type="submission" date="2018-02" db="EMBL/GenBank/DDBJ databases">
        <title>The draft genome of Sphingobacterium sp. 5JN-11.</title>
        <authorList>
            <person name="Liu L."/>
            <person name="Li L."/>
            <person name="Liang L."/>
            <person name="Zhang X."/>
            <person name="Wang T."/>
        </authorList>
    </citation>
    <scope>NUCLEOTIDE SEQUENCE [LARGE SCALE GENOMIC DNA]</scope>
    <source>
        <strain evidence="10 11">5JN-11</strain>
    </source>
</reference>
<gene>
    <name evidence="10" type="ORF">C5745_07440</name>
</gene>
<dbReference type="Proteomes" id="UP000239711">
    <property type="component" value="Unassembled WGS sequence"/>
</dbReference>
<dbReference type="OrthoDB" id="9768177at2"/>
<evidence type="ECO:0000256" key="2">
    <source>
        <dbReference type="ARBA" id="ARBA00022448"/>
    </source>
</evidence>
<evidence type="ECO:0000259" key="9">
    <source>
        <dbReference type="Pfam" id="PF07715"/>
    </source>
</evidence>
<keyword evidence="2 7" id="KW-0813">Transport</keyword>
<dbReference type="SUPFAM" id="SSF49464">
    <property type="entry name" value="Carboxypeptidase regulatory domain-like"/>
    <property type="match status" value="1"/>
</dbReference>
<dbReference type="PROSITE" id="PS52016">
    <property type="entry name" value="TONB_DEPENDENT_REC_3"/>
    <property type="match status" value="1"/>
</dbReference>
<dbReference type="GO" id="GO:0009279">
    <property type="term" value="C:cell outer membrane"/>
    <property type="evidence" value="ECO:0007669"/>
    <property type="project" value="UniProtKB-SubCell"/>
</dbReference>
<keyword evidence="3 7" id="KW-1134">Transmembrane beta strand</keyword>
<dbReference type="EMBL" id="PVBQ01000005">
    <property type="protein sequence ID" value="PRD47744.1"/>
    <property type="molecule type" value="Genomic_DNA"/>
</dbReference>
<comment type="subcellular location">
    <subcellularLocation>
        <location evidence="1 7">Cell outer membrane</location>
        <topology evidence="1 7">Multi-pass membrane protein</topology>
    </subcellularLocation>
</comment>
<dbReference type="Gene3D" id="2.170.130.10">
    <property type="entry name" value="TonB-dependent receptor, plug domain"/>
    <property type="match status" value="1"/>
</dbReference>
<dbReference type="SUPFAM" id="SSF56935">
    <property type="entry name" value="Porins"/>
    <property type="match status" value="1"/>
</dbReference>
<evidence type="ECO:0000313" key="11">
    <source>
        <dbReference type="Proteomes" id="UP000239711"/>
    </source>
</evidence>
<dbReference type="InterPro" id="IPR023996">
    <property type="entry name" value="TonB-dep_OMP_SusC/RagA"/>
</dbReference>
<proteinExistence type="inferred from homology"/>
<dbReference type="InterPro" id="IPR037066">
    <property type="entry name" value="Plug_dom_sf"/>
</dbReference>
<name>A0A2S9J4R1_9SPHI</name>
<feature type="chain" id="PRO_5015512842" evidence="8">
    <location>
        <begin position="18"/>
        <end position="1114"/>
    </location>
</feature>
<dbReference type="Pfam" id="PF07715">
    <property type="entry name" value="Plug"/>
    <property type="match status" value="1"/>
</dbReference>
<comment type="caution">
    <text evidence="10">The sequence shown here is derived from an EMBL/GenBank/DDBJ whole genome shotgun (WGS) entry which is preliminary data.</text>
</comment>
<evidence type="ECO:0000313" key="10">
    <source>
        <dbReference type="EMBL" id="PRD47744.1"/>
    </source>
</evidence>